<proteinExistence type="predicted"/>
<dbReference type="EMBL" id="KZ293644">
    <property type="protein sequence ID" value="PBL03908.1"/>
    <property type="molecule type" value="Genomic_DNA"/>
</dbReference>
<organism evidence="2 3">
    <name type="scientific">Armillaria gallica</name>
    <name type="common">Bulbous honey fungus</name>
    <name type="synonym">Armillaria bulbosa</name>
    <dbReference type="NCBI Taxonomy" id="47427"/>
    <lineage>
        <taxon>Eukaryota</taxon>
        <taxon>Fungi</taxon>
        <taxon>Dikarya</taxon>
        <taxon>Basidiomycota</taxon>
        <taxon>Agaricomycotina</taxon>
        <taxon>Agaricomycetes</taxon>
        <taxon>Agaricomycetidae</taxon>
        <taxon>Agaricales</taxon>
        <taxon>Marasmiineae</taxon>
        <taxon>Physalacriaceae</taxon>
        <taxon>Armillaria</taxon>
    </lineage>
</organism>
<evidence type="ECO:0000313" key="2">
    <source>
        <dbReference type="EMBL" id="PBL03908.1"/>
    </source>
</evidence>
<keyword evidence="3" id="KW-1185">Reference proteome</keyword>
<keyword evidence="1" id="KW-0472">Membrane</keyword>
<dbReference type="InParanoid" id="A0A2H3EU41"/>
<evidence type="ECO:0000313" key="3">
    <source>
        <dbReference type="Proteomes" id="UP000217790"/>
    </source>
</evidence>
<dbReference type="AlphaFoldDB" id="A0A2H3EU41"/>
<dbReference type="Proteomes" id="UP000217790">
    <property type="component" value="Unassembled WGS sequence"/>
</dbReference>
<feature type="transmembrane region" description="Helical" evidence="1">
    <location>
        <begin position="43"/>
        <end position="63"/>
    </location>
</feature>
<keyword evidence="1" id="KW-0812">Transmembrane</keyword>
<protein>
    <submittedName>
        <fullName evidence="2">Uncharacterized protein</fullName>
    </submittedName>
</protein>
<accession>A0A2H3EU41</accession>
<reference evidence="3" key="1">
    <citation type="journal article" date="2017" name="Nat. Ecol. Evol.">
        <title>Genome expansion and lineage-specific genetic innovations in the forest pathogenic fungi Armillaria.</title>
        <authorList>
            <person name="Sipos G."/>
            <person name="Prasanna A.N."/>
            <person name="Walter M.C."/>
            <person name="O'Connor E."/>
            <person name="Balint B."/>
            <person name="Krizsan K."/>
            <person name="Kiss B."/>
            <person name="Hess J."/>
            <person name="Varga T."/>
            <person name="Slot J."/>
            <person name="Riley R."/>
            <person name="Boka B."/>
            <person name="Rigling D."/>
            <person name="Barry K."/>
            <person name="Lee J."/>
            <person name="Mihaltcheva S."/>
            <person name="LaButti K."/>
            <person name="Lipzen A."/>
            <person name="Waldron R."/>
            <person name="Moloney N.M."/>
            <person name="Sperisen C."/>
            <person name="Kredics L."/>
            <person name="Vagvoelgyi C."/>
            <person name="Patrignani A."/>
            <person name="Fitzpatrick D."/>
            <person name="Nagy I."/>
            <person name="Doyle S."/>
            <person name="Anderson J.B."/>
            <person name="Grigoriev I.V."/>
            <person name="Gueldener U."/>
            <person name="Muensterkoetter M."/>
            <person name="Nagy L.G."/>
        </authorList>
    </citation>
    <scope>NUCLEOTIDE SEQUENCE [LARGE SCALE GENOMIC DNA]</scope>
    <source>
        <strain evidence="3">Ar21-2</strain>
    </source>
</reference>
<sequence length="149" mass="16491">MASCCCQLECQAQALSGNISLTSPGSMVQILAGNSVKSKKISLLSLLVAIAAPVPFISLLMTIKEEAPDAPPDEQENPKDPPLKRPSQTLALFKKFISQRTELHNLYFAKKWNTHFGILCDCSQDPVMTMCFDCDKYPATCEDCFLDYH</sequence>
<name>A0A2H3EU41_ARMGA</name>
<keyword evidence="1" id="KW-1133">Transmembrane helix</keyword>
<evidence type="ECO:0000256" key="1">
    <source>
        <dbReference type="SAM" id="Phobius"/>
    </source>
</evidence>
<gene>
    <name evidence="2" type="ORF">ARMGADRAFT_1070417</name>
</gene>